<accession>A0AAJ4W5R2</accession>
<dbReference type="KEGG" id="mpw:MPR_3516"/>
<dbReference type="EMBL" id="FOFY01000006">
    <property type="protein sequence ID" value="SEQ79615.1"/>
    <property type="molecule type" value="Genomic_DNA"/>
</dbReference>
<dbReference type="InterPro" id="IPR029058">
    <property type="entry name" value="AB_hydrolase_fold"/>
</dbReference>
<dbReference type="PANTHER" id="PTHR43798">
    <property type="entry name" value="MONOACYLGLYCEROL LIPASE"/>
    <property type="match status" value="1"/>
</dbReference>
<comment type="caution">
    <text evidence="2">The sequence shown here is derived from an EMBL/GenBank/DDBJ whole genome shotgun (WGS) entry which is preliminary data.</text>
</comment>
<protein>
    <submittedName>
        <fullName evidence="2">Pimeloyl-ACP methyl ester carboxylesterase</fullName>
    </submittedName>
</protein>
<keyword evidence="3" id="KW-1185">Reference proteome</keyword>
<evidence type="ECO:0000259" key="1">
    <source>
        <dbReference type="Pfam" id="PF00561"/>
    </source>
</evidence>
<organism evidence="2 3">
    <name type="scientific">Myroides profundi</name>
    <dbReference type="NCBI Taxonomy" id="480520"/>
    <lineage>
        <taxon>Bacteria</taxon>
        <taxon>Pseudomonadati</taxon>
        <taxon>Bacteroidota</taxon>
        <taxon>Flavobacteriia</taxon>
        <taxon>Flavobacteriales</taxon>
        <taxon>Flavobacteriaceae</taxon>
        <taxon>Myroides</taxon>
    </lineage>
</organism>
<sequence>MATTKILYKNTNLSYTDKGKGSALIFLHGFLEDSKMWNYYLDYFSKKYRVIAIDLLGHGESGCIGYIHSMEDMADAVFTITNSLNLKKVTLIGHSMGGYVSLAFGELYPDNVKKIILVSSTTRADSPERQINRDRATEVIKKNSELFVTMAINNTFLEDTKITHAKEVQEHLDTALRTPKQGILAAVEGMKSRNDREVLLHFAPYPISMIVGNADPVLSIEEITKEVENTESDLTVITGGHLLQIEAKEELLEALKNTIK</sequence>
<dbReference type="Proteomes" id="UP000183496">
    <property type="component" value="Unassembled WGS sequence"/>
</dbReference>
<dbReference type="Pfam" id="PF00561">
    <property type="entry name" value="Abhydrolase_1"/>
    <property type="match status" value="1"/>
</dbReference>
<dbReference type="RefSeq" id="WP_041894787.1">
    <property type="nucleotide sequence ID" value="NZ_CP010817.1"/>
</dbReference>
<gene>
    <name evidence="2" type="ORF">SAMN04488089_10663</name>
</gene>
<dbReference type="InterPro" id="IPR050266">
    <property type="entry name" value="AB_hydrolase_sf"/>
</dbReference>
<dbReference type="Gene3D" id="3.40.50.1820">
    <property type="entry name" value="alpha/beta hydrolase"/>
    <property type="match status" value="1"/>
</dbReference>
<dbReference type="PRINTS" id="PR00111">
    <property type="entry name" value="ABHYDROLASE"/>
</dbReference>
<evidence type="ECO:0000313" key="2">
    <source>
        <dbReference type="EMBL" id="SEQ79615.1"/>
    </source>
</evidence>
<name>A0AAJ4W5R2_MYRPR</name>
<dbReference type="AlphaFoldDB" id="A0AAJ4W5R2"/>
<proteinExistence type="predicted"/>
<evidence type="ECO:0000313" key="3">
    <source>
        <dbReference type="Proteomes" id="UP000183496"/>
    </source>
</evidence>
<feature type="domain" description="AB hydrolase-1" evidence="1">
    <location>
        <begin position="23"/>
        <end position="155"/>
    </location>
</feature>
<dbReference type="SUPFAM" id="SSF53474">
    <property type="entry name" value="alpha/beta-Hydrolases"/>
    <property type="match status" value="1"/>
</dbReference>
<dbReference type="InterPro" id="IPR000073">
    <property type="entry name" value="AB_hydrolase_1"/>
</dbReference>
<reference evidence="2 3" key="1">
    <citation type="submission" date="2016-10" db="EMBL/GenBank/DDBJ databases">
        <authorList>
            <person name="Varghese N."/>
            <person name="Submissions S."/>
        </authorList>
    </citation>
    <scope>NUCLEOTIDE SEQUENCE [LARGE SCALE GENOMIC DNA]</scope>
    <source>
        <strain evidence="3">DSM 19823 / KCTC 23066 / CCTCC M 208030 / D25</strain>
    </source>
</reference>